<sequence length="557" mass="60706">MRPWLVPARRASEAVTADQLIATGALGGQYGVDPIDGDVGFRPAGTAGTREIPWWTAEKARIYAVNAYRANPMARAIIDTFVSFCVGDSGVSYQVTNPAVRQVVDQFWTDPKNALKDRQDLMLRSHLLLGESLLEMLTGPISGVVRLSPIEPGRISEVQLRGGNAWWPIGVSLDRPAGGDGGRELSVVEVNDFTGLREGQAQFWASFKTLDTDVRGYSFLGPILDQLDSYDTVLSNLIDRTALARYMVWDVTVEGGQDEVDKFVAGRRGTHIPPSGSVEVHNAAVKWEPKTVSTGAFEDTTAAQSVLTQIAAGSGLTKHWLAEPEGANRATSMTMAEPVRRRVGGVQNLWLGYQAELTRYQVDQAVRARRIPAMVEATDPRTGQTYEIPASQTVTLTGPEIAAADAQITAQVLLNLSTGLEKLQQIGALSPEAARVAAKKAWESYMGIPYTAELDSPEANPDDVATAVDDAQAAEARRRRRSTRGNPETLHHYWTRDPVGLSKWVGTAHPWTELYQHLLKHMDGDVEMSKKTASAWFQDVFGYPAGSRKGTNPVGRG</sequence>
<accession>A0ABP8U8W2</accession>
<dbReference type="RefSeq" id="WP_345431950.1">
    <property type="nucleotide sequence ID" value="NZ_BAABHK010000004.1"/>
</dbReference>
<comment type="caution">
    <text evidence="2">The sequence shown here is derived from an EMBL/GenBank/DDBJ whole genome shotgun (WGS) entry which is preliminary data.</text>
</comment>
<keyword evidence="3" id="KW-1185">Reference proteome</keyword>
<feature type="region of interest" description="Disordered" evidence="1">
    <location>
        <begin position="470"/>
        <end position="489"/>
    </location>
</feature>
<name>A0ABP8U8W2_9ACTN</name>
<evidence type="ECO:0008006" key="4">
    <source>
        <dbReference type="Google" id="ProtNLM"/>
    </source>
</evidence>
<dbReference type="Proteomes" id="UP001501442">
    <property type="component" value="Unassembled WGS sequence"/>
</dbReference>
<proteinExistence type="predicted"/>
<evidence type="ECO:0000313" key="3">
    <source>
        <dbReference type="Proteomes" id="UP001501442"/>
    </source>
</evidence>
<evidence type="ECO:0000313" key="2">
    <source>
        <dbReference type="EMBL" id="GAA4626632.1"/>
    </source>
</evidence>
<dbReference type="EMBL" id="BAABHK010000004">
    <property type="protein sequence ID" value="GAA4626632.1"/>
    <property type="molecule type" value="Genomic_DNA"/>
</dbReference>
<gene>
    <name evidence="2" type="ORF">GCM10023196_035650</name>
</gene>
<protein>
    <recommendedName>
        <fullName evidence="4">Portal protein</fullName>
    </recommendedName>
</protein>
<reference evidence="3" key="1">
    <citation type="journal article" date="2019" name="Int. J. Syst. Evol. Microbiol.">
        <title>The Global Catalogue of Microorganisms (GCM) 10K type strain sequencing project: providing services to taxonomists for standard genome sequencing and annotation.</title>
        <authorList>
            <consortium name="The Broad Institute Genomics Platform"/>
            <consortium name="The Broad Institute Genome Sequencing Center for Infectious Disease"/>
            <person name="Wu L."/>
            <person name="Ma J."/>
        </authorList>
    </citation>
    <scope>NUCLEOTIDE SEQUENCE [LARGE SCALE GENOMIC DNA]</scope>
    <source>
        <strain evidence="3">JCM 17939</strain>
    </source>
</reference>
<evidence type="ECO:0000256" key="1">
    <source>
        <dbReference type="SAM" id="MobiDB-lite"/>
    </source>
</evidence>
<organism evidence="2 3">
    <name type="scientific">Actinoallomurus vinaceus</name>
    <dbReference type="NCBI Taxonomy" id="1080074"/>
    <lineage>
        <taxon>Bacteria</taxon>
        <taxon>Bacillati</taxon>
        <taxon>Actinomycetota</taxon>
        <taxon>Actinomycetes</taxon>
        <taxon>Streptosporangiales</taxon>
        <taxon>Thermomonosporaceae</taxon>
        <taxon>Actinoallomurus</taxon>
    </lineage>
</organism>